<accession>A0A0G0FLP7</accession>
<proteinExistence type="predicted"/>
<name>A0A0G0FLP7_9BACT</name>
<organism evidence="1 2">
    <name type="scientific">Candidatus Nomurabacteria bacterium GW2011_GWC2_35_8</name>
    <dbReference type="NCBI Taxonomy" id="1618752"/>
    <lineage>
        <taxon>Bacteria</taxon>
        <taxon>Candidatus Nomuraibacteriota</taxon>
    </lineage>
</organism>
<protein>
    <recommendedName>
        <fullName evidence="3">Type 4 fimbrial biogenesis protein PilX N-terminal domain-containing protein</fullName>
    </recommendedName>
</protein>
<dbReference type="EMBL" id="LBQZ01000020">
    <property type="protein sequence ID" value="KKP88345.1"/>
    <property type="molecule type" value="Genomic_DNA"/>
</dbReference>
<evidence type="ECO:0000313" key="2">
    <source>
        <dbReference type="Proteomes" id="UP000034798"/>
    </source>
</evidence>
<evidence type="ECO:0000313" key="1">
    <source>
        <dbReference type="EMBL" id="KKP88345.1"/>
    </source>
</evidence>
<feature type="non-terminal residue" evidence="1">
    <location>
        <position position="271"/>
    </location>
</feature>
<reference evidence="1 2" key="1">
    <citation type="journal article" date="2015" name="Nature">
        <title>rRNA introns, odd ribosomes, and small enigmatic genomes across a large radiation of phyla.</title>
        <authorList>
            <person name="Brown C.T."/>
            <person name="Hug L.A."/>
            <person name="Thomas B.C."/>
            <person name="Sharon I."/>
            <person name="Castelle C.J."/>
            <person name="Singh A."/>
            <person name="Wilkins M.J."/>
            <person name="Williams K.H."/>
            <person name="Banfield J.F."/>
        </authorList>
    </citation>
    <scope>NUCLEOTIDE SEQUENCE [LARGE SCALE GENOMIC DNA]</scope>
</reference>
<sequence length="271" mass="28454">MKRITKRKINNQSGAAMLISVVFFLFLSLGIISGLVAPSVREFRNANVNLNSKKAYFLAESGSEDAMYRILNNMAIGASETLVLDSNETTTNVMDVDGSTKQITSLGDVSNSERKTNINLSTSDGVSFNYGMQIGNGGLTMSNSATINGNVYVNGDITGYNSAKITGTAIAADRTAEVVDQINDTGTPTDAIQFGNTTNTADVAQSFIVATSDIATQVSVYIKKVGAPNNATIRITSDSNGKPATTSLATGTLSASNVTTSYGWVNIVLSP</sequence>
<evidence type="ECO:0008006" key="3">
    <source>
        <dbReference type="Google" id="ProtNLM"/>
    </source>
</evidence>
<comment type="caution">
    <text evidence="1">The sequence shown here is derived from an EMBL/GenBank/DDBJ whole genome shotgun (WGS) entry which is preliminary data.</text>
</comment>
<gene>
    <name evidence="1" type="ORF">UR91_C0020G0001</name>
</gene>
<dbReference type="Proteomes" id="UP000034798">
    <property type="component" value="Unassembled WGS sequence"/>
</dbReference>
<dbReference type="AlphaFoldDB" id="A0A0G0FLP7"/>